<protein>
    <recommendedName>
        <fullName evidence="3">Histone-lysine N-methyltransferase SETMAR</fullName>
    </recommendedName>
</protein>
<proteinExistence type="predicted"/>
<dbReference type="AlphaFoldDB" id="A0A026VWY2"/>
<dbReference type="Gene3D" id="3.30.420.10">
    <property type="entry name" value="Ribonuclease H-like superfamily/Ribonuclease H"/>
    <property type="match status" value="1"/>
</dbReference>
<evidence type="ECO:0000313" key="2">
    <source>
        <dbReference type="Proteomes" id="UP000053097"/>
    </source>
</evidence>
<dbReference type="GO" id="GO:0003676">
    <property type="term" value="F:nucleic acid binding"/>
    <property type="evidence" value="ECO:0007669"/>
    <property type="project" value="InterPro"/>
</dbReference>
<keyword evidence="2" id="KW-1185">Reference proteome</keyword>
<name>A0A026VWY2_OOCBI</name>
<evidence type="ECO:0000313" key="1">
    <source>
        <dbReference type="EMBL" id="EZA48130.1"/>
    </source>
</evidence>
<dbReference type="Pfam" id="PF01359">
    <property type="entry name" value="Transposase_1"/>
    <property type="match status" value="1"/>
</dbReference>
<dbReference type="Proteomes" id="UP000053097">
    <property type="component" value="Unassembled WGS sequence"/>
</dbReference>
<dbReference type="InterPro" id="IPR036397">
    <property type="entry name" value="RNaseH_sf"/>
</dbReference>
<dbReference type="EMBL" id="KK107678">
    <property type="protein sequence ID" value="EZA48130.1"/>
    <property type="molecule type" value="Genomic_DNA"/>
</dbReference>
<organism evidence="1 2">
    <name type="scientific">Ooceraea biroi</name>
    <name type="common">Clonal raider ant</name>
    <name type="synonym">Cerapachys biroi</name>
    <dbReference type="NCBI Taxonomy" id="2015173"/>
    <lineage>
        <taxon>Eukaryota</taxon>
        <taxon>Metazoa</taxon>
        <taxon>Ecdysozoa</taxon>
        <taxon>Arthropoda</taxon>
        <taxon>Hexapoda</taxon>
        <taxon>Insecta</taxon>
        <taxon>Pterygota</taxon>
        <taxon>Neoptera</taxon>
        <taxon>Endopterygota</taxon>
        <taxon>Hymenoptera</taxon>
        <taxon>Apocrita</taxon>
        <taxon>Aculeata</taxon>
        <taxon>Formicoidea</taxon>
        <taxon>Formicidae</taxon>
        <taxon>Dorylinae</taxon>
        <taxon>Ooceraea</taxon>
    </lineage>
</organism>
<accession>A0A026VWY2</accession>
<dbReference type="InterPro" id="IPR001888">
    <property type="entry name" value="Transposase_1"/>
</dbReference>
<sequence>MLRAADIDPDFIKNIVTADETWCFQYEPLTKRQKKIRVNQDLATVLFDSKGIFHEKFIREDQTVNADYYLSVLNCLWNRILRV</sequence>
<evidence type="ECO:0008006" key="3">
    <source>
        <dbReference type="Google" id="ProtNLM"/>
    </source>
</evidence>
<gene>
    <name evidence="1" type="ORF">X777_14312</name>
</gene>
<reference evidence="1 2" key="1">
    <citation type="journal article" date="2014" name="Curr. Biol.">
        <title>The genome of the clonal raider ant Cerapachys biroi.</title>
        <authorList>
            <person name="Oxley P.R."/>
            <person name="Ji L."/>
            <person name="Fetter-Pruneda I."/>
            <person name="McKenzie S.K."/>
            <person name="Li C."/>
            <person name="Hu H."/>
            <person name="Zhang G."/>
            <person name="Kronauer D.J."/>
        </authorList>
    </citation>
    <scope>NUCLEOTIDE SEQUENCE [LARGE SCALE GENOMIC DNA]</scope>
</reference>